<evidence type="ECO:0000313" key="5">
    <source>
        <dbReference type="Proteomes" id="UP000266489"/>
    </source>
</evidence>
<keyword evidence="4" id="KW-1185">Reference proteome</keyword>
<sequence>MRVLVKDSVYKDLSALEKDRKRQGALLDAAIQGISEQHSGAIKKLKGGLKNYYRLELGNIRVIYYRRGDEAIIVRIGNRKDVYR</sequence>
<reference evidence="4 5" key="1">
    <citation type="submission" date="2018-09" db="EMBL/GenBank/DDBJ databases">
        <title>Discovery and Ecogenomic Context for Candidatus Cryosericales, a Global Caldiserica Order Active in Thawing Permafrost.</title>
        <authorList>
            <person name="Martinez M.A."/>
            <person name="Woodcroft B.J."/>
            <person name="Ignacio Espinoza J.C."/>
            <person name="Zayed A."/>
            <person name="Singleton C.M."/>
            <person name="Boyd J."/>
            <person name="Li Y.-F."/>
            <person name="Purvine S."/>
            <person name="Maughan H."/>
            <person name="Hodgkins S.B."/>
            <person name="Anderson D."/>
            <person name="Sederholm M."/>
            <person name="Temperton B."/>
            <person name="Saleska S.R."/>
            <person name="Tyson G.W."/>
            <person name="Rich V.I."/>
        </authorList>
    </citation>
    <scope>NUCLEOTIDE SEQUENCE [LARGE SCALE GENOMIC DNA]</scope>
    <source>
        <strain evidence="3 5">SMC5</strain>
        <strain evidence="2 4">SMC6</strain>
    </source>
</reference>
<evidence type="ECO:0000256" key="1">
    <source>
        <dbReference type="ARBA" id="ARBA00022649"/>
    </source>
</evidence>
<dbReference type="RefSeq" id="WP_119119489.1">
    <property type="nucleotide sequence ID" value="NZ_QXIT01000107.1"/>
</dbReference>
<organism evidence="3 5">
    <name type="scientific">Candidatus Cryosericum odellii</name>
    <dbReference type="NCBI Taxonomy" id="2290917"/>
    <lineage>
        <taxon>Bacteria</taxon>
        <taxon>Pseudomonadati</taxon>
        <taxon>Caldisericota/Cryosericota group</taxon>
        <taxon>Candidatus Cryosericota</taxon>
        <taxon>Candidatus Cryosericia</taxon>
        <taxon>Candidatus Cryosericales</taxon>
        <taxon>Candidatus Cryosericaceae</taxon>
        <taxon>Candidatus Cryosericum</taxon>
    </lineage>
</organism>
<evidence type="ECO:0000313" key="4">
    <source>
        <dbReference type="Proteomes" id="UP000266260"/>
    </source>
</evidence>
<dbReference type="EMBL" id="QXIU01000068">
    <property type="protein sequence ID" value="RIE13616.1"/>
    <property type="molecule type" value="Genomic_DNA"/>
</dbReference>
<dbReference type="AlphaFoldDB" id="A0A398DDE3"/>
<dbReference type="Proteomes" id="UP000266489">
    <property type="component" value="Unassembled WGS sequence"/>
</dbReference>
<accession>A0A398DDE3</accession>
<dbReference type="OrthoDB" id="9805098at2"/>
<dbReference type="Proteomes" id="UP000266260">
    <property type="component" value="Unassembled WGS sequence"/>
</dbReference>
<dbReference type="InterPro" id="IPR007712">
    <property type="entry name" value="RelE/ParE_toxin"/>
</dbReference>
<dbReference type="Gene3D" id="3.30.2310.20">
    <property type="entry name" value="RelE-like"/>
    <property type="match status" value="1"/>
</dbReference>
<proteinExistence type="predicted"/>
<accession>A0A398D561</accession>
<name>A0A398DDE3_9BACT</name>
<gene>
    <name evidence="3" type="ORF">SMC5_02720</name>
    <name evidence="2" type="ORF">SMC6_06320</name>
</gene>
<dbReference type="EMBL" id="QXIT01000107">
    <property type="protein sequence ID" value="RIE07467.1"/>
    <property type="molecule type" value="Genomic_DNA"/>
</dbReference>
<protein>
    <submittedName>
        <fullName evidence="3">Type II toxin-antitoxin system RelE/ParE family toxin</fullName>
    </submittedName>
</protein>
<keyword evidence="1" id="KW-1277">Toxin-antitoxin system</keyword>
<dbReference type="Pfam" id="PF05016">
    <property type="entry name" value="ParE_toxin"/>
    <property type="match status" value="1"/>
</dbReference>
<evidence type="ECO:0000313" key="3">
    <source>
        <dbReference type="EMBL" id="RIE13616.1"/>
    </source>
</evidence>
<dbReference type="InterPro" id="IPR035093">
    <property type="entry name" value="RelE/ParE_toxin_dom_sf"/>
</dbReference>
<evidence type="ECO:0000313" key="2">
    <source>
        <dbReference type="EMBL" id="RIE07467.1"/>
    </source>
</evidence>
<dbReference type="SUPFAM" id="SSF143011">
    <property type="entry name" value="RelE-like"/>
    <property type="match status" value="1"/>
</dbReference>
<comment type="caution">
    <text evidence="3">The sequence shown here is derived from an EMBL/GenBank/DDBJ whole genome shotgun (WGS) entry which is preliminary data.</text>
</comment>